<evidence type="ECO:0000313" key="3">
    <source>
        <dbReference type="Proteomes" id="UP000002063"/>
    </source>
</evidence>
<dbReference type="RefSeq" id="WP_012819744.1">
    <property type="nucleotide sequence ID" value="NC_013407.1"/>
</dbReference>
<evidence type="ECO:0000256" key="1">
    <source>
        <dbReference type="SAM" id="Phobius"/>
    </source>
</evidence>
<dbReference type="eggNOG" id="arCOG13191">
    <property type="taxonomic scope" value="Archaea"/>
</dbReference>
<feature type="transmembrane region" description="Helical" evidence="1">
    <location>
        <begin position="58"/>
        <end position="80"/>
    </location>
</feature>
<gene>
    <name evidence="2" type="ordered locus">Metvu_0333</name>
</gene>
<evidence type="ECO:0000313" key="2">
    <source>
        <dbReference type="EMBL" id="ACX72200.1"/>
    </source>
</evidence>
<reference evidence="2" key="1">
    <citation type="submission" date="2009-10" db="EMBL/GenBank/DDBJ databases">
        <title>Complete sequence of chromosome of Methanocaldococcus vulcanius M7.</title>
        <authorList>
            <consortium name="US DOE Joint Genome Institute"/>
            <person name="Lucas S."/>
            <person name="Copeland A."/>
            <person name="Lapidus A."/>
            <person name="Glavina del Rio T."/>
            <person name="Dalin E."/>
            <person name="Tice H."/>
            <person name="Bruce D."/>
            <person name="Goodwin L."/>
            <person name="Pitluck S."/>
            <person name="Lcollab F.I."/>
            <person name="Brettin T."/>
            <person name="Detter J.C."/>
            <person name="Han C."/>
            <person name="Tapia R."/>
            <person name="Kuske C.R."/>
            <person name="Schmutz J."/>
            <person name="Larimer F."/>
            <person name="Land M."/>
            <person name="Hauser L."/>
            <person name="Kyrpides N."/>
            <person name="Ovchinikova G."/>
            <person name="Sieprawska-Lupa M."/>
            <person name="Whitman W.B."/>
            <person name="Woyke T."/>
        </authorList>
    </citation>
    <scope>NUCLEOTIDE SEQUENCE [LARGE SCALE GENOMIC DNA]</scope>
    <source>
        <strain evidence="2">M7</strain>
    </source>
</reference>
<dbReference type="OrthoDB" id="385882at2157"/>
<proteinExistence type="predicted"/>
<dbReference type="Proteomes" id="UP000002063">
    <property type="component" value="Chromosome"/>
</dbReference>
<keyword evidence="1" id="KW-1133">Transmembrane helix</keyword>
<name>C9RF48_METVM</name>
<sequence>MDFESIIFLTYLAFLFVILPFLMDVVVYMKFKDGLGLKEEDIIMTIYNFVRYRHEKILGFRSTIIIILADIILAIGFIICGYYLKFNIWFILASIVIYTYVIYLIRCKIYSKFFNNIKSVELH</sequence>
<dbReference type="AlphaFoldDB" id="C9RF48"/>
<feature type="transmembrane region" description="Helical" evidence="1">
    <location>
        <begin position="86"/>
        <end position="105"/>
    </location>
</feature>
<dbReference type="EMBL" id="CP001787">
    <property type="protein sequence ID" value="ACX72200.1"/>
    <property type="molecule type" value="Genomic_DNA"/>
</dbReference>
<protein>
    <submittedName>
        <fullName evidence="2">Uncharacterized protein</fullName>
    </submittedName>
</protein>
<dbReference type="HOGENOM" id="CLU_2032898_0_0_2"/>
<dbReference type="GeneID" id="8512662"/>
<organism evidence="2 3">
    <name type="scientific">Methanocaldococcus vulcanius (strain ATCC 700851 / DSM 12094 / M7)</name>
    <name type="common">Methanococcus vulcanius</name>
    <dbReference type="NCBI Taxonomy" id="579137"/>
    <lineage>
        <taxon>Archaea</taxon>
        <taxon>Methanobacteriati</taxon>
        <taxon>Methanobacteriota</taxon>
        <taxon>Methanomada group</taxon>
        <taxon>Methanococci</taxon>
        <taxon>Methanococcales</taxon>
        <taxon>Methanocaldococcaceae</taxon>
        <taxon>Methanocaldococcus</taxon>
    </lineage>
</organism>
<feature type="transmembrane region" description="Helical" evidence="1">
    <location>
        <begin position="6"/>
        <end position="28"/>
    </location>
</feature>
<keyword evidence="1" id="KW-0812">Transmembrane</keyword>
<dbReference type="KEGG" id="mvu:Metvu_0333"/>
<accession>C9RF48</accession>
<keyword evidence="3" id="KW-1185">Reference proteome</keyword>
<keyword evidence="1" id="KW-0472">Membrane</keyword>